<evidence type="ECO:0000313" key="3">
    <source>
        <dbReference type="Proteomes" id="UP001174936"/>
    </source>
</evidence>
<evidence type="ECO:0000313" key="2">
    <source>
        <dbReference type="EMBL" id="KAK0641269.1"/>
    </source>
</evidence>
<feature type="domain" description="N-acetyltransferase" evidence="1">
    <location>
        <begin position="10"/>
        <end position="138"/>
    </location>
</feature>
<dbReference type="Gene3D" id="3.40.630.30">
    <property type="match status" value="1"/>
</dbReference>
<comment type="caution">
    <text evidence="2">The sequence shown here is derived from an EMBL/GenBank/DDBJ whole genome shotgun (WGS) entry which is preliminary data.</text>
</comment>
<name>A0AA40CLC9_9PEZI</name>
<dbReference type="InterPro" id="IPR051531">
    <property type="entry name" value="N-acetyltransferase"/>
</dbReference>
<dbReference type="PANTHER" id="PTHR43792:SF1">
    <property type="entry name" value="N-ACETYLTRANSFERASE DOMAIN-CONTAINING PROTEIN"/>
    <property type="match status" value="1"/>
</dbReference>
<keyword evidence="3" id="KW-1185">Reference proteome</keyword>
<sequence length="170" mass="19402">MQNNPQGRPDTSPEETLPRLNAFLEPNDATTYNFAICLRDTEEMIGLGGCHRLDSLFGWPVVGYQLRKEYWGRGLATEFLRAWLGAWCKLPRGEVERRVHPGSVVEVPGEGGRVEEVISSWALIDNVASQRVLEKGGLELFLVQREADLRDKDKEVELRVYRYFPGRQGR</sequence>
<dbReference type="AlphaFoldDB" id="A0AA40CLC9"/>
<dbReference type="Pfam" id="PF13302">
    <property type="entry name" value="Acetyltransf_3"/>
    <property type="match status" value="1"/>
</dbReference>
<dbReference type="EMBL" id="JAULSV010000006">
    <property type="protein sequence ID" value="KAK0641269.1"/>
    <property type="molecule type" value="Genomic_DNA"/>
</dbReference>
<proteinExistence type="predicted"/>
<dbReference type="GO" id="GO:0016747">
    <property type="term" value="F:acyltransferase activity, transferring groups other than amino-acyl groups"/>
    <property type="evidence" value="ECO:0007669"/>
    <property type="project" value="InterPro"/>
</dbReference>
<gene>
    <name evidence="2" type="ORF">B0T16DRAFT_461350</name>
</gene>
<dbReference type="InterPro" id="IPR000182">
    <property type="entry name" value="GNAT_dom"/>
</dbReference>
<dbReference type="Proteomes" id="UP001174936">
    <property type="component" value="Unassembled WGS sequence"/>
</dbReference>
<evidence type="ECO:0000259" key="1">
    <source>
        <dbReference type="Pfam" id="PF13302"/>
    </source>
</evidence>
<dbReference type="PANTHER" id="PTHR43792">
    <property type="entry name" value="GNAT FAMILY, PUTATIVE (AFU_ORTHOLOGUE AFUA_3G00765)-RELATED-RELATED"/>
    <property type="match status" value="1"/>
</dbReference>
<reference evidence="2" key="1">
    <citation type="submission" date="2023-06" db="EMBL/GenBank/DDBJ databases">
        <title>Genome-scale phylogeny and comparative genomics of the fungal order Sordariales.</title>
        <authorList>
            <consortium name="Lawrence Berkeley National Laboratory"/>
            <person name="Hensen N."/>
            <person name="Bonometti L."/>
            <person name="Westerberg I."/>
            <person name="Brannstrom I.O."/>
            <person name="Guillou S."/>
            <person name="Cros-Aarteil S."/>
            <person name="Calhoun S."/>
            <person name="Haridas S."/>
            <person name="Kuo A."/>
            <person name="Mondo S."/>
            <person name="Pangilinan J."/>
            <person name="Riley R."/>
            <person name="Labutti K."/>
            <person name="Andreopoulos B."/>
            <person name="Lipzen A."/>
            <person name="Chen C."/>
            <person name="Yanf M."/>
            <person name="Daum C."/>
            <person name="Ng V."/>
            <person name="Clum A."/>
            <person name="Steindorff A."/>
            <person name="Ohm R."/>
            <person name="Martin F."/>
            <person name="Silar P."/>
            <person name="Natvig D."/>
            <person name="Lalanne C."/>
            <person name="Gautier V."/>
            <person name="Ament-Velasquez S.L."/>
            <person name="Kruys A."/>
            <person name="Hutchinson M.I."/>
            <person name="Powell A.J."/>
            <person name="Barry K."/>
            <person name="Miller A.N."/>
            <person name="Grigoriev I.V."/>
            <person name="Debuchy R."/>
            <person name="Gladieux P."/>
            <person name="Thoren M.H."/>
            <person name="Johannesson H."/>
        </authorList>
    </citation>
    <scope>NUCLEOTIDE SEQUENCE</scope>
    <source>
        <strain evidence="2">SMH2532-1</strain>
    </source>
</reference>
<organism evidence="2 3">
    <name type="scientific">Cercophora newfieldiana</name>
    <dbReference type="NCBI Taxonomy" id="92897"/>
    <lineage>
        <taxon>Eukaryota</taxon>
        <taxon>Fungi</taxon>
        <taxon>Dikarya</taxon>
        <taxon>Ascomycota</taxon>
        <taxon>Pezizomycotina</taxon>
        <taxon>Sordariomycetes</taxon>
        <taxon>Sordariomycetidae</taxon>
        <taxon>Sordariales</taxon>
        <taxon>Lasiosphaeriaceae</taxon>
        <taxon>Cercophora</taxon>
    </lineage>
</organism>
<dbReference type="InterPro" id="IPR016181">
    <property type="entry name" value="Acyl_CoA_acyltransferase"/>
</dbReference>
<accession>A0AA40CLC9</accession>
<protein>
    <submittedName>
        <fullName evidence="2">GNAT domain-containing protein</fullName>
    </submittedName>
</protein>
<dbReference type="SUPFAM" id="SSF55729">
    <property type="entry name" value="Acyl-CoA N-acyltransferases (Nat)"/>
    <property type="match status" value="1"/>
</dbReference>